<sequence length="127" mass="14055">MAGPPDPVAVWVDESGRIMSDLGSVDTACFVTVRANHCPERAKCVLVYREPGPRLLYGELMSDLDDEAGVYLETHAKQLAADLISVSVDHVGADGPAASWRYRLLPMRWKTADGWRETDTRLAVWPD</sequence>
<name>A0ABS6HN35_MYCGD</name>
<organism evidence="1 2">
    <name type="scientific">Mycolicibacterium goodii</name>
    <name type="common">Mycobacterium goodii</name>
    <dbReference type="NCBI Taxonomy" id="134601"/>
    <lineage>
        <taxon>Bacteria</taxon>
        <taxon>Bacillati</taxon>
        <taxon>Actinomycetota</taxon>
        <taxon>Actinomycetes</taxon>
        <taxon>Mycobacteriales</taxon>
        <taxon>Mycobacteriaceae</taxon>
        <taxon>Mycolicibacterium</taxon>
    </lineage>
</organism>
<protein>
    <submittedName>
        <fullName evidence="1">Uncharacterized protein</fullName>
    </submittedName>
</protein>
<comment type="caution">
    <text evidence="1">The sequence shown here is derived from an EMBL/GenBank/DDBJ whole genome shotgun (WGS) entry which is preliminary data.</text>
</comment>
<keyword evidence="2" id="KW-1185">Reference proteome</keyword>
<reference evidence="1 2" key="1">
    <citation type="submission" date="2021-05" db="EMBL/GenBank/DDBJ databases">
        <title>Draft Genome Sequences of Clinical Respiratory Isolates of Mycobacterium goodii Recovered in Ireland.</title>
        <authorList>
            <person name="Flanagan P.R."/>
            <person name="Mok S."/>
            <person name="Roycroft E."/>
            <person name="Rogers T.R."/>
            <person name="Fitzgibbon M."/>
        </authorList>
    </citation>
    <scope>NUCLEOTIDE SEQUENCE [LARGE SCALE GENOMIC DNA]</scope>
    <source>
        <strain evidence="1 2">14IE55</strain>
    </source>
</reference>
<dbReference type="RefSeq" id="WP_100518499.1">
    <property type="nucleotide sequence ID" value="NZ_CP092364.2"/>
</dbReference>
<accession>A0ABS6HN35</accession>
<proteinExistence type="predicted"/>
<gene>
    <name evidence="1" type="ORF">KL859_10725</name>
</gene>
<evidence type="ECO:0000313" key="2">
    <source>
        <dbReference type="Proteomes" id="UP000696413"/>
    </source>
</evidence>
<dbReference type="EMBL" id="JAHBOM010000007">
    <property type="protein sequence ID" value="MBU8823345.1"/>
    <property type="molecule type" value="Genomic_DNA"/>
</dbReference>
<dbReference type="Proteomes" id="UP000696413">
    <property type="component" value="Unassembled WGS sequence"/>
</dbReference>
<evidence type="ECO:0000313" key="1">
    <source>
        <dbReference type="EMBL" id="MBU8823345.1"/>
    </source>
</evidence>